<dbReference type="PANTHER" id="PTHR23501:SF201">
    <property type="entry name" value="MFS AFLATOXIN EFFLUX PUMP"/>
    <property type="match status" value="1"/>
</dbReference>
<dbReference type="PROSITE" id="PS50850">
    <property type="entry name" value="MFS"/>
    <property type="match status" value="1"/>
</dbReference>
<feature type="region of interest" description="Disordered" evidence="5">
    <location>
        <begin position="574"/>
        <end position="599"/>
    </location>
</feature>
<dbReference type="InterPro" id="IPR036259">
    <property type="entry name" value="MFS_trans_sf"/>
</dbReference>
<feature type="transmembrane region" description="Helical" evidence="6">
    <location>
        <begin position="278"/>
        <end position="299"/>
    </location>
</feature>
<dbReference type="FunFam" id="1.20.1250.20:FF:000196">
    <property type="entry name" value="MFS toxin efflux pump (AflT)"/>
    <property type="match status" value="1"/>
</dbReference>
<feature type="transmembrane region" description="Helical" evidence="6">
    <location>
        <begin position="82"/>
        <end position="107"/>
    </location>
</feature>
<evidence type="ECO:0000256" key="5">
    <source>
        <dbReference type="SAM" id="MobiDB-lite"/>
    </source>
</evidence>
<feature type="transmembrane region" description="Helical" evidence="6">
    <location>
        <begin position="210"/>
        <end position="231"/>
    </location>
</feature>
<feature type="transmembrane region" description="Helical" evidence="6">
    <location>
        <begin position="475"/>
        <end position="497"/>
    </location>
</feature>
<keyword evidence="9" id="KW-1185">Reference proteome</keyword>
<dbReference type="EMBL" id="LFZN01000091">
    <property type="protein sequence ID" value="KXS99493.1"/>
    <property type="molecule type" value="Genomic_DNA"/>
</dbReference>
<dbReference type="GO" id="GO:0022857">
    <property type="term" value="F:transmembrane transporter activity"/>
    <property type="evidence" value="ECO:0007669"/>
    <property type="project" value="InterPro"/>
</dbReference>
<feature type="transmembrane region" description="Helical" evidence="6">
    <location>
        <begin position="119"/>
        <end position="136"/>
    </location>
</feature>
<feature type="transmembrane region" description="Helical" evidence="6">
    <location>
        <begin position="437"/>
        <end position="455"/>
    </location>
</feature>
<evidence type="ECO:0000256" key="3">
    <source>
        <dbReference type="ARBA" id="ARBA00022989"/>
    </source>
</evidence>
<accession>A0A139HAN0</accession>
<dbReference type="GO" id="GO:0005886">
    <property type="term" value="C:plasma membrane"/>
    <property type="evidence" value="ECO:0007669"/>
    <property type="project" value="TreeGrafter"/>
</dbReference>
<feature type="transmembrane region" description="Helical" evidence="6">
    <location>
        <begin position="148"/>
        <end position="168"/>
    </location>
</feature>
<reference evidence="8 9" key="1">
    <citation type="submission" date="2015-07" db="EMBL/GenBank/DDBJ databases">
        <title>Comparative genomics of the Sigatoka disease complex on banana suggests a link between parallel evolutionary changes in Pseudocercospora fijiensis and Pseudocercospora eumusae and increased virulence on the banana host.</title>
        <authorList>
            <person name="Chang T.-C."/>
            <person name="Salvucci A."/>
            <person name="Crous P.W."/>
            <person name="Stergiopoulos I."/>
        </authorList>
    </citation>
    <scope>NUCLEOTIDE SEQUENCE [LARGE SCALE GENOMIC DNA]</scope>
    <source>
        <strain evidence="8 9">CBS 114824</strain>
    </source>
</reference>
<feature type="domain" description="Major facilitator superfamily (MFS) profile" evidence="7">
    <location>
        <begin position="84"/>
        <end position="571"/>
    </location>
</feature>
<dbReference type="Proteomes" id="UP000070133">
    <property type="component" value="Unassembled WGS sequence"/>
</dbReference>
<feature type="transmembrane region" description="Helical" evidence="6">
    <location>
        <begin position="346"/>
        <end position="367"/>
    </location>
</feature>
<evidence type="ECO:0000256" key="2">
    <source>
        <dbReference type="ARBA" id="ARBA00022692"/>
    </source>
</evidence>
<feature type="transmembrane region" description="Helical" evidence="6">
    <location>
        <begin position="305"/>
        <end position="325"/>
    </location>
</feature>
<organism evidence="8 9">
    <name type="scientific">Pseudocercospora eumusae</name>
    <dbReference type="NCBI Taxonomy" id="321146"/>
    <lineage>
        <taxon>Eukaryota</taxon>
        <taxon>Fungi</taxon>
        <taxon>Dikarya</taxon>
        <taxon>Ascomycota</taxon>
        <taxon>Pezizomycotina</taxon>
        <taxon>Dothideomycetes</taxon>
        <taxon>Dothideomycetidae</taxon>
        <taxon>Mycosphaerellales</taxon>
        <taxon>Mycosphaerellaceae</taxon>
        <taxon>Pseudocercospora</taxon>
    </lineage>
</organism>
<sequence>MATIPASNPKLESGPDVTLEEKTTPRRPESVESLSSHDREEFEKPREDVEGRRSTEDNGDALARQKSAAPSEIEYPGTKETIIVMTAILLAVFLMSLDRTIIATAIPSITNEFNSLDDIGWYGSAFMLCTASFQLLMGRIYTFHSPKWVFLTNITIFEVGSALCGAAPNSVAFIIGRAIAGVGSAGIMSGAIILMVSVVPLAKRPAYQGFIGAVFGVSSVIGPLLGGAFTTNVSWRWCFYINLPIGGVAMLVIAFILKPTVPAMPGLTPRQQLATLDLLGQLFLLPCVICLLLALQWGGASYTWSNWRIIVLLVFFGVTLVAFVIQQCLMQSVATIPARVIKNRSIIAGMWYVLCLASMMLVFVYYIPTWFQAVKGTTAVKSGIDTIPMVLAVVIGSIFAGQMVSRIGYYTPFAMAASVIMPIGAGLITTWNPSSDSGYWIGYQVLAGLGIGLGMQQGTMAAQTVLSRKDVPTGVSLIFFVQQLGGAIFVSVGQNVFQSSLISGLVRQLPDLNPMTIVNTGATDIRKLVPVQDLPQVLVVYNHALRQVFIVGVVLACLSCPGAFALEWRSVKGKQGPSVKKSNDSPPSSVTPGKTEESV</sequence>
<dbReference type="Gene3D" id="1.20.1250.20">
    <property type="entry name" value="MFS general substrate transporter like domains"/>
    <property type="match status" value="1"/>
</dbReference>
<proteinExistence type="predicted"/>
<feature type="transmembrane region" description="Helical" evidence="6">
    <location>
        <begin position="174"/>
        <end position="198"/>
    </location>
</feature>
<evidence type="ECO:0000259" key="7">
    <source>
        <dbReference type="PROSITE" id="PS50850"/>
    </source>
</evidence>
<dbReference type="CDD" id="cd17502">
    <property type="entry name" value="MFS_Azr1_MDR_like"/>
    <property type="match status" value="1"/>
</dbReference>
<dbReference type="Pfam" id="PF07690">
    <property type="entry name" value="MFS_1"/>
    <property type="match status" value="1"/>
</dbReference>
<keyword evidence="2 6" id="KW-0812">Transmembrane</keyword>
<dbReference type="AlphaFoldDB" id="A0A139HAN0"/>
<dbReference type="InterPro" id="IPR001958">
    <property type="entry name" value="Tet-R_TetA/multi-R_MdtG-like"/>
</dbReference>
<keyword evidence="4 6" id="KW-0472">Membrane</keyword>
<dbReference type="OrthoDB" id="10021397at2759"/>
<name>A0A139HAN0_9PEZI</name>
<dbReference type="InterPro" id="IPR011701">
    <property type="entry name" value="MFS"/>
</dbReference>
<evidence type="ECO:0000256" key="4">
    <source>
        <dbReference type="ARBA" id="ARBA00023136"/>
    </source>
</evidence>
<dbReference type="InterPro" id="IPR020846">
    <property type="entry name" value="MFS_dom"/>
</dbReference>
<feature type="compositionally biased region" description="Basic and acidic residues" evidence="5">
    <location>
        <begin position="19"/>
        <end position="56"/>
    </location>
</feature>
<evidence type="ECO:0000313" key="9">
    <source>
        <dbReference type="Proteomes" id="UP000070133"/>
    </source>
</evidence>
<evidence type="ECO:0000313" key="8">
    <source>
        <dbReference type="EMBL" id="KXS99493.1"/>
    </source>
</evidence>
<dbReference type="Gene3D" id="1.20.1720.10">
    <property type="entry name" value="Multidrug resistance protein D"/>
    <property type="match status" value="1"/>
</dbReference>
<dbReference type="PANTHER" id="PTHR23501">
    <property type="entry name" value="MAJOR FACILITATOR SUPERFAMILY"/>
    <property type="match status" value="1"/>
</dbReference>
<gene>
    <name evidence="8" type="ORF">AC578_3759</name>
</gene>
<evidence type="ECO:0000256" key="6">
    <source>
        <dbReference type="SAM" id="Phobius"/>
    </source>
</evidence>
<dbReference type="SUPFAM" id="SSF103473">
    <property type="entry name" value="MFS general substrate transporter"/>
    <property type="match status" value="1"/>
</dbReference>
<feature type="region of interest" description="Disordered" evidence="5">
    <location>
        <begin position="1"/>
        <end position="71"/>
    </location>
</feature>
<feature type="transmembrane region" description="Helical" evidence="6">
    <location>
        <begin position="387"/>
        <end position="405"/>
    </location>
</feature>
<evidence type="ECO:0000256" key="1">
    <source>
        <dbReference type="ARBA" id="ARBA00004141"/>
    </source>
</evidence>
<comment type="subcellular location">
    <subcellularLocation>
        <location evidence="1">Membrane</location>
        <topology evidence="1">Multi-pass membrane protein</topology>
    </subcellularLocation>
</comment>
<dbReference type="FunFam" id="1.20.1720.10:FF:000012">
    <property type="entry name" value="MFS toxin efflux pump (AflT)"/>
    <property type="match status" value="1"/>
</dbReference>
<keyword evidence="3 6" id="KW-1133">Transmembrane helix</keyword>
<protein>
    <recommendedName>
        <fullName evidence="7">Major facilitator superfamily (MFS) profile domain-containing protein</fullName>
    </recommendedName>
</protein>
<feature type="transmembrane region" description="Helical" evidence="6">
    <location>
        <begin position="237"/>
        <end position="257"/>
    </location>
</feature>
<feature type="transmembrane region" description="Helical" evidence="6">
    <location>
        <begin position="412"/>
        <end position="431"/>
    </location>
</feature>
<feature type="transmembrane region" description="Helical" evidence="6">
    <location>
        <begin position="544"/>
        <end position="566"/>
    </location>
</feature>
<dbReference type="PRINTS" id="PR01035">
    <property type="entry name" value="TCRTETA"/>
</dbReference>
<comment type="caution">
    <text evidence="8">The sequence shown here is derived from an EMBL/GenBank/DDBJ whole genome shotgun (WGS) entry which is preliminary data.</text>
</comment>